<dbReference type="SUPFAM" id="SSF55718">
    <property type="entry name" value="SCP-like"/>
    <property type="match status" value="1"/>
</dbReference>
<dbReference type="EMBL" id="MT143767">
    <property type="protein sequence ID" value="QJB02221.1"/>
    <property type="molecule type" value="Genomic_DNA"/>
</dbReference>
<reference evidence="2" key="1">
    <citation type="submission" date="2020-03" db="EMBL/GenBank/DDBJ databases">
        <title>The deep terrestrial virosphere.</title>
        <authorList>
            <person name="Holmfeldt K."/>
            <person name="Nilsson E."/>
            <person name="Simone D."/>
            <person name="Lopez-Fernandez M."/>
            <person name="Wu X."/>
            <person name="de Brujin I."/>
            <person name="Lundin D."/>
            <person name="Andersson A."/>
            <person name="Bertilsson S."/>
            <person name="Dopson M."/>
        </authorList>
    </citation>
    <scope>NUCLEOTIDE SEQUENCE</scope>
    <source>
        <strain evidence="2">MM171A01701</strain>
        <strain evidence="3">MM171B01402</strain>
    </source>
</reference>
<dbReference type="Gene3D" id="3.30.1050.10">
    <property type="entry name" value="SCP2 sterol-binding domain"/>
    <property type="match status" value="1"/>
</dbReference>
<dbReference type="EMBL" id="MT143590">
    <property type="protein sequence ID" value="QJA98562.1"/>
    <property type="molecule type" value="Genomic_DNA"/>
</dbReference>
<gene>
    <name evidence="2" type="ORF">MM171A01701_0009</name>
    <name evidence="3" type="ORF">MM171B01402_0009</name>
</gene>
<name>A0A6M3LYC4_9ZZZZ</name>
<organism evidence="2">
    <name type="scientific">viral metagenome</name>
    <dbReference type="NCBI Taxonomy" id="1070528"/>
    <lineage>
        <taxon>unclassified sequences</taxon>
        <taxon>metagenomes</taxon>
        <taxon>organismal metagenomes</taxon>
    </lineage>
</organism>
<accession>A0A6M3LYC4</accession>
<sequence length="167" mass="18433">MPADQGGKKEAARSDSEEIEAMPGERGKTVTDVLIDFALEDKVEHQAVMAKLPADKVAAIVGRKGKLIVDGDEGGAFILKMTPNGIFRDNSDSDIRNEIWMTDATFIDIVIGELDPKTARARGQVLFSGDRSLYDAAELLDIFEKWTITKLRPVARKMMKGRGLHLF</sequence>
<evidence type="ECO:0000313" key="2">
    <source>
        <dbReference type="EMBL" id="QJA98562.1"/>
    </source>
</evidence>
<evidence type="ECO:0000256" key="1">
    <source>
        <dbReference type="SAM" id="MobiDB-lite"/>
    </source>
</evidence>
<proteinExistence type="predicted"/>
<evidence type="ECO:0008006" key="4">
    <source>
        <dbReference type="Google" id="ProtNLM"/>
    </source>
</evidence>
<protein>
    <recommendedName>
        <fullName evidence="4">SCP2 domain-containing protein</fullName>
    </recommendedName>
</protein>
<feature type="region of interest" description="Disordered" evidence="1">
    <location>
        <begin position="1"/>
        <end position="25"/>
    </location>
</feature>
<evidence type="ECO:0000313" key="3">
    <source>
        <dbReference type="EMBL" id="QJB02221.1"/>
    </source>
</evidence>
<dbReference type="InterPro" id="IPR036527">
    <property type="entry name" value="SCP2_sterol-bd_dom_sf"/>
</dbReference>
<feature type="compositionally biased region" description="Basic and acidic residues" evidence="1">
    <location>
        <begin position="1"/>
        <end position="16"/>
    </location>
</feature>
<dbReference type="AlphaFoldDB" id="A0A6M3LYC4"/>